<dbReference type="AlphaFoldDB" id="A0A9P6QRC8"/>
<keyword evidence="3" id="KW-1185">Reference proteome</keyword>
<feature type="region of interest" description="Disordered" evidence="1">
    <location>
        <begin position="83"/>
        <end position="125"/>
    </location>
</feature>
<proteinExistence type="predicted"/>
<evidence type="ECO:0000313" key="3">
    <source>
        <dbReference type="Proteomes" id="UP000823405"/>
    </source>
</evidence>
<feature type="region of interest" description="Disordered" evidence="1">
    <location>
        <begin position="20"/>
        <end position="58"/>
    </location>
</feature>
<protein>
    <submittedName>
        <fullName evidence="2">Uncharacterized protein</fullName>
    </submittedName>
</protein>
<sequence length="125" mass="13577">KRHPFASVFDQLVQLNELPVITTPTTEEDTRLENNEDNPMSKTKKSKPKATTTMRDEVHEITNPAIRLRNADFLELFQQTMNPAASAPASASTSTPVSASAPSSTPVSIHANSNAATGEEIENED</sequence>
<feature type="compositionally biased region" description="Low complexity" evidence="1">
    <location>
        <begin position="83"/>
        <end position="108"/>
    </location>
</feature>
<name>A0A9P6QRC8_9FUNG</name>
<dbReference type="EMBL" id="JAAAIN010002830">
    <property type="protein sequence ID" value="KAG0289768.1"/>
    <property type="molecule type" value="Genomic_DNA"/>
</dbReference>
<dbReference type="Proteomes" id="UP000823405">
    <property type="component" value="Unassembled WGS sequence"/>
</dbReference>
<evidence type="ECO:0000256" key="1">
    <source>
        <dbReference type="SAM" id="MobiDB-lite"/>
    </source>
</evidence>
<gene>
    <name evidence="2" type="ORF">BGZ97_006395</name>
</gene>
<reference evidence="2" key="1">
    <citation type="journal article" date="2020" name="Fungal Divers.">
        <title>Resolving the Mortierellaceae phylogeny through synthesis of multi-gene phylogenetics and phylogenomics.</title>
        <authorList>
            <person name="Vandepol N."/>
            <person name="Liber J."/>
            <person name="Desiro A."/>
            <person name="Na H."/>
            <person name="Kennedy M."/>
            <person name="Barry K."/>
            <person name="Grigoriev I.V."/>
            <person name="Miller A.N."/>
            <person name="O'Donnell K."/>
            <person name="Stajich J.E."/>
            <person name="Bonito G."/>
        </authorList>
    </citation>
    <scope>NUCLEOTIDE SEQUENCE</scope>
    <source>
        <strain evidence="2">NVP60</strain>
    </source>
</reference>
<accession>A0A9P6QRC8</accession>
<organism evidence="2 3">
    <name type="scientific">Linnemannia gamsii</name>
    <dbReference type="NCBI Taxonomy" id="64522"/>
    <lineage>
        <taxon>Eukaryota</taxon>
        <taxon>Fungi</taxon>
        <taxon>Fungi incertae sedis</taxon>
        <taxon>Mucoromycota</taxon>
        <taxon>Mortierellomycotina</taxon>
        <taxon>Mortierellomycetes</taxon>
        <taxon>Mortierellales</taxon>
        <taxon>Mortierellaceae</taxon>
        <taxon>Linnemannia</taxon>
    </lineage>
</organism>
<feature type="non-terminal residue" evidence="2">
    <location>
        <position position="1"/>
    </location>
</feature>
<evidence type="ECO:0000313" key="2">
    <source>
        <dbReference type="EMBL" id="KAG0289768.1"/>
    </source>
</evidence>
<comment type="caution">
    <text evidence="2">The sequence shown here is derived from an EMBL/GenBank/DDBJ whole genome shotgun (WGS) entry which is preliminary data.</text>
</comment>